<evidence type="ECO:0000256" key="1">
    <source>
        <dbReference type="SAM" id="SignalP"/>
    </source>
</evidence>
<feature type="chain" id="PRO_5003405574" evidence="1">
    <location>
        <begin position="19"/>
        <end position="108"/>
    </location>
</feature>
<organism evidence="3">
    <name type="scientific">Caenorhabditis brenneri</name>
    <name type="common">Nematode worm</name>
    <dbReference type="NCBI Taxonomy" id="135651"/>
    <lineage>
        <taxon>Eukaryota</taxon>
        <taxon>Metazoa</taxon>
        <taxon>Ecdysozoa</taxon>
        <taxon>Nematoda</taxon>
        <taxon>Chromadorea</taxon>
        <taxon>Rhabditida</taxon>
        <taxon>Rhabditina</taxon>
        <taxon>Rhabditomorpha</taxon>
        <taxon>Rhabditoidea</taxon>
        <taxon>Rhabditidae</taxon>
        <taxon>Peloderinae</taxon>
        <taxon>Caenorhabditis</taxon>
    </lineage>
</organism>
<dbReference type="Proteomes" id="UP000008068">
    <property type="component" value="Unassembled WGS sequence"/>
</dbReference>
<evidence type="ECO:0000313" key="3">
    <source>
        <dbReference type="Proteomes" id="UP000008068"/>
    </source>
</evidence>
<name>G0NCP6_CAEBE</name>
<keyword evidence="1" id="KW-0732">Signal</keyword>
<dbReference type="EMBL" id="GL379863">
    <property type="protein sequence ID" value="EGT57583.1"/>
    <property type="molecule type" value="Genomic_DNA"/>
</dbReference>
<sequence>MSKQLFILLAIFVMASIAKKELPSAEKLAAEFLAAGVKQQYIDQFFDSQRRQVDNVAKAVAEEKKTGKKGLRDAAYQKEREDDIKMIESWPEEQADLMSGVWSKYVMP</sequence>
<feature type="signal peptide" evidence="1">
    <location>
        <begin position="1"/>
        <end position="18"/>
    </location>
</feature>
<gene>
    <name evidence="2" type="ORF">CAEBREN_17503</name>
</gene>
<accession>G0NCP6</accession>
<dbReference type="InParanoid" id="G0NCP6"/>
<protein>
    <submittedName>
        <fullName evidence="2">Uncharacterized protein</fullName>
    </submittedName>
</protein>
<keyword evidence="3" id="KW-1185">Reference proteome</keyword>
<dbReference type="HOGENOM" id="CLU_2199304_0_0_1"/>
<evidence type="ECO:0000313" key="2">
    <source>
        <dbReference type="EMBL" id="EGT57583.1"/>
    </source>
</evidence>
<proteinExistence type="predicted"/>
<dbReference type="AlphaFoldDB" id="G0NCP6"/>
<reference evidence="3" key="1">
    <citation type="submission" date="2011-07" db="EMBL/GenBank/DDBJ databases">
        <authorList>
            <consortium name="Caenorhabditis brenneri Sequencing and Analysis Consortium"/>
            <person name="Wilson R.K."/>
        </authorList>
    </citation>
    <scope>NUCLEOTIDE SEQUENCE [LARGE SCALE GENOMIC DNA]</scope>
    <source>
        <strain evidence="3">PB2801</strain>
    </source>
</reference>